<dbReference type="Proteomes" id="UP000321721">
    <property type="component" value="Unassembled WGS sequence"/>
</dbReference>
<dbReference type="InterPro" id="IPR003718">
    <property type="entry name" value="OsmC/Ohr_fam"/>
</dbReference>
<protein>
    <submittedName>
        <fullName evidence="1">OsmC family protein</fullName>
    </submittedName>
</protein>
<dbReference type="OrthoDB" id="9804010at2"/>
<organism evidence="1 2">
    <name type="scientific">Vicingus serpentipes</name>
    <dbReference type="NCBI Taxonomy" id="1926625"/>
    <lineage>
        <taxon>Bacteria</taxon>
        <taxon>Pseudomonadati</taxon>
        <taxon>Bacteroidota</taxon>
        <taxon>Flavobacteriia</taxon>
        <taxon>Flavobacteriales</taxon>
        <taxon>Vicingaceae</taxon>
        <taxon>Vicingus</taxon>
    </lineage>
</organism>
<evidence type="ECO:0000313" key="1">
    <source>
        <dbReference type="EMBL" id="TXB64592.1"/>
    </source>
</evidence>
<dbReference type="Gene3D" id="3.30.300.20">
    <property type="match status" value="1"/>
</dbReference>
<dbReference type="AlphaFoldDB" id="A0A5C6RTD9"/>
<name>A0A5C6RTD9_9FLAO</name>
<dbReference type="RefSeq" id="WP_147100721.1">
    <property type="nucleotide sequence ID" value="NZ_VOOS01000004.1"/>
</dbReference>
<proteinExistence type="predicted"/>
<sequence length="136" mass="14910">MKVNLKRVNQAFHYEAKNEDKIIVNIDANPAIGGEGKGARPMELVLMGLGGCASIDLGLILKKQRQVLDDYQVEVSATRDETPSKAFKSINVHFVLTGSLDADKVEKAIDLTLTKYCSVALSLNKEIEITATYTIK</sequence>
<dbReference type="InterPro" id="IPR015946">
    <property type="entry name" value="KH_dom-like_a/b"/>
</dbReference>
<keyword evidence="2" id="KW-1185">Reference proteome</keyword>
<dbReference type="SUPFAM" id="SSF82784">
    <property type="entry name" value="OsmC-like"/>
    <property type="match status" value="1"/>
</dbReference>
<dbReference type="InterPro" id="IPR036102">
    <property type="entry name" value="OsmC/Ohrsf"/>
</dbReference>
<dbReference type="EMBL" id="VOOS01000004">
    <property type="protein sequence ID" value="TXB64592.1"/>
    <property type="molecule type" value="Genomic_DNA"/>
</dbReference>
<reference evidence="1 2" key="1">
    <citation type="submission" date="2019-08" db="EMBL/GenBank/DDBJ databases">
        <title>Genome of Vicingus serpentipes NCIMB 15042.</title>
        <authorList>
            <person name="Bowman J.P."/>
        </authorList>
    </citation>
    <scope>NUCLEOTIDE SEQUENCE [LARGE SCALE GENOMIC DNA]</scope>
    <source>
        <strain evidence="1 2">NCIMB 15042</strain>
    </source>
</reference>
<dbReference type="PANTHER" id="PTHR34352">
    <property type="entry name" value="PROTEIN YHFA"/>
    <property type="match status" value="1"/>
</dbReference>
<accession>A0A5C6RTD9</accession>
<evidence type="ECO:0000313" key="2">
    <source>
        <dbReference type="Proteomes" id="UP000321721"/>
    </source>
</evidence>
<comment type="caution">
    <text evidence="1">The sequence shown here is derived from an EMBL/GenBank/DDBJ whole genome shotgun (WGS) entry which is preliminary data.</text>
</comment>
<dbReference type="PANTHER" id="PTHR34352:SF1">
    <property type="entry name" value="PROTEIN YHFA"/>
    <property type="match status" value="1"/>
</dbReference>
<gene>
    <name evidence="1" type="ORF">FRY74_09070</name>
</gene>
<dbReference type="Pfam" id="PF02566">
    <property type="entry name" value="OsmC"/>
    <property type="match status" value="1"/>
</dbReference>